<accession>A0AAE1Y7Y6</accession>
<proteinExistence type="predicted"/>
<evidence type="ECO:0000313" key="2">
    <source>
        <dbReference type="EMBL" id="KAK4425350.1"/>
    </source>
</evidence>
<keyword evidence="1" id="KW-0732">Signal</keyword>
<comment type="caution">
    <text evidence="2">The sequence shown here is derived from an EMBL/GenBank/DDBJ whole genome shotgun (WGS) entry which is preliminary data.</text>
</comment>
<gene>
    <name evidence="2" type="ORF">Salat_1729000</name>
</gene>
<reference evidence="2" key="2">
    <citation type="journal article" date="2024" name="Plant">
        <title>Genomic evolution and insights into agronomic trait innovations of Sesamum species.</title>
        <authorList>
            <person name="Miao H."/>
            <person name="Wang L."/>
            <person name="Qu L."/>
            <person name="Liu H."/>
            <person name="Sun Y."/>
            <person name="Le M."/>
            <person name="Wang Q."/>
            <person name="Wei S."/>
            <person name="Zheng Y."/>
            <person name="Lin W."/>
            <person name="Duan Y."/>
            <person name="Cao H."/>
            <person name="Xiong S."/>
            <person name="Wang X."/>
            <person name="Wei L."/>
            <person name="Li C."/>
            <person name="Ma Q."/>
            <person name="Ju M."/>
            <person name="Zhao R."/>
            <person name="Li G."/>
            <person name="Mu C."/>
            <person name="Tian Q."/>
            <person name="Mei H."/>
            <person name="Zhang T."/>
            <person name="Gao T."/>
            <person name="Zhang H."/>
        </authorList>
    </citation>
    <scope>NUCLEOTIDE SEQUENCE</scope>
    <source>
        <strain evidence="2">3651</strain>
    </source>
</reference>
<keyword evidence="3" id="KW-1185">Reference proteome</keyword>
<dbReference type="PANTHER" id="PTHR35630">
    <property type="entry name" value="LEGUMINOSIN GROUP486 SECRETED PEPTIDE"/>
    <property type="match status" value="1"/>
</dbReference>
<dbReference type="AlphaFoldDB" id="A0AAE1Y7Y6"/>
<sequence length="136" mass="14660">MASKFLFQSLFLALTLYFSGTSAARLHASATPAVVIHITSAVAGNNSANISLRIKAGGNLKGSAEVGPGQDYQISVDVNDVYYASAVYGLKFASFHAYEAGRDSGHAGVYWRADEWGFAVSYDKSEWVRVAPWESE</sequence>
<feature type="signal peptide" evidence="1">
    <location>
        <begin position="1"/>
        <end position="23"/>
    </location>
</feature>
<protein>
    <submittedName>
        <fullName evidence="2">Uncharacterized protein</fullName>
    </submittedName>
</protein>
<dbReference type="Proteomes" id="UP001293254">
    <property type="component" value="Unassembled WGS sequence"/>
</dbReference>
<reference evidence="2" key="1">
    <citation type="submission" date="2020-06" db="EMBL/GenBank/DDBJ databases">
        <authorList>
            <person name="Li T."/>
            <person name="Hu X."/>
            <person name="Zhang T."/>
            <person name="Song X."/>
            <person name="Zhang H."/>
            <person name="Dai N."/>
            <person name="Sheng W."/>
            <person name="Hou X."/>
            <person name="Wei L."/>
        </authorList>
    </citation>
    <scope>NUCLEOTIDE SEQUENCE</scope>
    <source>
        <strain evidence="2">3651</strain>
        <tissue evidence="2">Leaf</tissue>
    </source>
</reference>
<evidence type="ECO:0000313" key="3">
    <source>
        <dbReference type="Proteomes" id="UP001293254"/>
    </source>
</evidence>
<feature type="chain" id="PRO_5042125985" evidence="1">
    <location>
        <begin position="24"/>
        <end position="136"/>
    </location>
</feature>
<dbReference type="PANTHER" id="PTHR35630:SF1">
    <property type="entry name" value="LEGUMINOSIN GROUP486 SECRETED PEPTIDE"/>
    <property type="match status" value="1"/>
</dbReference>
<organism evidence="2 3">
    <name type="scientific">Sesamum alatum</name>
    <dbReference type="NCBI Taxonomy" id="300844"/>
    <lineage>
        <taxon>Eukaryota</taxon>
        <taxon>Viridiplantae</taxon>
        <taxon>Streptophyta</taxon>
        <taxon>Embryophyta</taxon>
        <taxon>Tracheophyta</taxon>
        <taxon>Spermatophyta</taxon>
        <taxon>Magnoliopsida</taxon>
        <taxon>eudicotyledons</taxon>
        <taxon>Gunneridae</taxon>
        <taxon>Pentapetalae</taxon>
        <taxon>asterids</taxon>
        <taxon>lamiids</taxon>
        <taxon>Lamiales</taxon>
        <taxon>Pedaliaceae</taxon>
        <taxon>Sesamum</taxon>
    </lineage>
</organism>
<evidence type="ECO:0000256" key="1">
    <source>
        <dbReference type="SAM" id="SignalP"/>
    </source>
</evidence>
<dbReference type="EMBL" id="JACGWO010000006">
    <property type="protein sequence ID" value="KAK4425350.1"/>
    <property type="molecule type" value="Genomic_DNA"/>
</dbReference>
<name>A0AAE1Y7Y6_9LAMI</name>